<dbReference type="Gene3D" id="1.10.630.10">
    <property type="entry name" value="Cytochrome P450"/>
    <property type="match status" value="1"/>
</dbReference>
<organism evidence="3 4">
    <name type="scientific">Cinchona calisaya</name>
    <dbReference type="NCBI Taxonomy" id="153742"/>
    <lineage>
        <taxon>Eukaryota</taxon>
        <taxon>Viridiplantae</taxon>
        <taxon>Streptophyta</taxon>
        <taxon>Embryophyta</taxon>
        <taxon>Tracheophyta</taxon>
        <taxon>Spermatophyta</taxon>
        <taxon>Magnoliopsida</taxon>
        <taxon>eudicotyledons</taxon>
        <taxon>Gunneridae</taxon>
        <taxon>Pentapetalae</taxon>
        <taxon>asterids</taxon>
        <taxon>lamiids</taxon>
        <taxon>Gentianales</taxon>
        <taxon>Rubiaceae</taxon>
        <taxon>Cinchonoideae</taxon>
        <taxon>Cinchoneae</taxon>
        <taxon>Cinchona</taxon>
    </lineage>
</organism>
<dbReference type="InterPro" id="IPR036396">
    <property type="entry name" value="Cyt_P450_sf"/>
</dbReference>
<keyword evidence="1" id="KW-0479">Metal-binding</keyword>
<protein>
    <submittedName>
        <fullName evidence="3">Uncharacterized protein</fullName>
    </submittedName>
</protein>
<keyword evidence="4" id="KW-1185">Reference proteome</keyword>
<accession>A0ABD3AUW7</accession>
<dbReference type="EMBL" id="JBJUIK010000002">
    <property type="protein sequence ID" value="KAL3535004.1"/>
    <property type="molecule type" value="Genomic_DNA"/>
</dbReference>
<evidence type="ECO:0000256" key="2">
    <source>
        <dbReference type="ARBA" id="ARBA00023004"/>
    </source>
</evidence>
<dbReference type="GO" id="GO:0046872">
    <property type="term" value="F:metal ion binding"/>
    <property type="evidence" value="ECO:0007669"/>
    <property type="project" value="UniProtKB-KW"/>
</dbReference>
<evidence type="ECO:0000313" key="3">
    <source>
        <dbReference type="EMBL" id="KAL3535004.1"/>
    </source>
</evidence>
<dbReference type="AlphaFoldDB" id="A0ABD3AUW7"/>
<dbReference type="Pfam" id="PF00067">
    <property type="entry name" value="p450"/>
    <property type="match status" value="1"/>
</dbReference>
<dbReference type="PANTHER" id="PTHR24286:SF53">
    <property type="entry name" value="BETA-AMYRIN 28-OXIDASE-LIKE"/>
    <property type="match status" value="1"/>
</dbReference>
<dbReference type="PANTHER" id="PTHR24286">
    <property type="entry name" value="CYTOCHROME P450 26"/>
    <property type="match status" value="1"/>
</dbReference>
<reference evidence="3 4" key="1">
    <citation type="submission" date="2024-11" db="EMBL/GenBank/DDBJ databases">
        <title>A near-complete genome assembly of Cinchona calisaya.</title>
        <authorList>
            <person name="Lian D.C."/>
            <person name="Zhao X.W."/>
            <person name="Wei L."/>
        </authorList>
    </citation>
    <scope>NUCLEOTIDE SEQUENCE [LARGE SCALE GENOMIC DNA]</scope>
    <source>
        <tissue evidence="3">Nenye</tissue>
    </source>
</reference>
<keyword evidence="2" id="KW-0408">Iron</keyword>
<gene>
    <name evidence="3" type="ORF">ACH5RR_003465</name>
</gene>
<dbReference type="Proteomes" id="UP001630127">
    <property type="component" value="Unassembled WGS sequence"/>
</dbReference>
<sequence>MDSLARQHIKTSQVVKVYPLTQKYTLSLACRLLLGLGDANEVQRISDSFSITMQGMFSMPINLPGTAYNRALKELKNLKQQFLKIIAVKKKTVSKNGERAGSDVLSPTLMNENAHFVSDSEIGIYLLSLMLPSYEATSASITFVLKYLAELPHIYDVVYRGT</sequence>
<evidence type="ECO:0000313" key="4">
    <source>
        <dbReference type="Proteomes" id="UP001630127"/>
    </source>
</evidence>
<comment type="caution">
    <text evidence="3">The sequence shown here is derived from an EMBL/GenBank/DDBJ whole genome shotgun (WGS) entry which is preliminary data.</text>
</comment>
<dbReference type="InterPro" id="IPR001128">
    <property type="entry name" value="Cyt_P450"/>
</dbReference>
<name>A0ABD3AUW7_9GENT</name>
<dbReference type="SUPFAM" id="SSF48264">
    <property type="entry name" value="Cytochrome P450"/>
    <property type="match status" value="1"/>
</dbReference>
<proteinExistence type="predicted"/>
<evidence type="ECO:0000256" key="1">
    <source>
        <dbReference type="ARBA" id="ARBA00022723"/>
    </source>
</evidence>